<name>A0ACC2TPD1_9FUNG</name>
<reference evidence="1" key="1">
    <citation type="submission" date="2022-04" db="EMBL/GenBank/DDBJ databases">
        <title>Genome of the entomopathogenic fungus Entomophthora muscae.</title>
        <authorList>
            <person name="Elya C."/>
            <person name="Lovett B.R."/>
            <person name="Lee E."/>
            <person name="Macias A.M."/>
            <person name="Hajek A.E."/>
            <person name="De Bivort B.L."/>
            <person name="Kasson M.T."/>
            <person name="De Fine Licht H.H."/>
            <person name="Stajich J.E."/>
        </authorList>
    </citation>
    <scope>NUCLEOTIDE SEQUENCE</scope>
    <source>
        <strain evidence="1">Berkeley</strain>
    </source>
</reference>
<keyword evidence="2" id="KW-1185">Reference proteome</keyword>
<evidence type="ECO:0000313" key="1">
    <source>
        <dbReference type="EMBL" id="KAJ9076538.1"/>
    </source>
</evidence>
<proteinExistence type="predicted"/>
<evidence type="ECO:0000313" key="2">
    <source>
        <dbReference type="Proteomes" id="UP001165960"/>
    </source>
</evidence>
<dbReference type="EMBL" id="QTSX02002269">
    <property type="protein sequence ID" value="KAJ9076538.1"/>
    <property type="molecule type" value="Genomic_DNA"/>
</dbReference>
<accession>A0ACC2TPD1</accession>
<organism evidence="1 2">
    <name type="scientific">Entomophthora muscae</name>
    <dbReference type="NCBI Taxonomy" id="34485"/>
    <lineage>
        <taxon>Eukaryota</taxon>
        <taxon>Fungi</taxon>
        <taxon>Fungi incertae sedis</taxon>
        <taxon>Zoopagomycota</taxon>
        <taxon>Entomophthoromycotina</taxon>
        <taxon>Entomophthoromycetes</taxon>
        <taxon>Entomophthorales</taxon>
        <taxon>Entomophthoraceae</taxon>
        <taxon>Entomophthora</taxon>
    </lineage>
</organism>
<sequence>MGSKILKTIVRIVQALVAVVIAVAVVIGALVVSGVMTTKEPMRLAKRMDRILNTSLLILALTEGRRAVKMIQRGYVFGLNIIPPSRRPRLTFYMYQVRLPNQHVEELASPLEKEKRCIEESFMWVDTEHSDGCHYAPFGILPRSFRSPLSIFVLGLVQIIGIAGQASLCYLSFRSPILSSSANGFLPLFLISSICHTLAYLLVFAFNKYHLRLIELRSAKFTIPQYKNYRYFSYMANRKKLNAPIPAFLKK</sequence>
<gene>
    <name evidence="1" type="ORF">DSO57_1025147</name>
</gene>
<comment type="caution">
    <text evidence="1">The sequence shown here is derived from an EMBL/GenBank/DDBJ whole genome shotgun (WGS) entry which is preliminary data.</text>
</comment>
<protein>
    <submittedName>
        <fullName evidence="1">Uncharacterized protein</fullName>
    </submittedName>
</protein>
<dbReference type="Proteomes" id="UP001165960">
    <property type="component" value="Unassembled WGS sequence"/>
</dbReference>